<organism evidence="1 2">
    <name type="scientific">Bacillus cytotoxicus</name>
    <dbReference type="NCBI Taxonomy" id="580165"/>
    <lineage>
        <taxon>Bacteria</taxon>
        <taxon>Bacillati</taxon>
        <taxon>Bacillota</taxon>
        <taxon>Bacilli</taxon>
        <taxon>Bacillales</taxon>
        <taxon>Bacillaceae</taxon>
        <taxon>Bacillus</taxon>
        <taxon>Bacillus cereus group</taxon>
    </lineage>
</organism>
<reference evidence="1 2" key="1">
    <citation type="submission" date="2016-08" db="EMBL/GenBank/DDBJ databases">
        <authorList>
            <person name="Loux V."/>
            <person name="Rue O."/>
        </authorList>
    </citation>
    <scope>NUCLEOTIDE SEQUENCE [LARGE SCALE GENOMIC DNA]</scope>
    <source>
        <strain evidence="1 2">AFSSA_08CEB44bac</strain>
    </source>
</reference>
<accession>A0AAX2CKA3</accession>
<comment type="caution">
    <text evidence="1">The sequence shown here is derived from an EMBL/GenBank/DDBJ whole genome shotgun (WGS) entry which is preliminary data.</text>
</comment>
<evidence type="ECO:0000313" key="2">
    <source>
        <dbReference type="Proteomes" id="UP000242164"/>
    </source>
</evidence>
<evidence type="ECO:0000313" key="1">
    <source>
        <dbReference type="EMBL" id="SCM00554.1"/>
    </source>
</evidence>
<sequence length="64" mass="7739">MTKPWYRRIYALYKGESFITEGTIEEIHVETNKSIDFLRYMTFPVYEKRCGNSTKRLRMVPIDD</sequence>
<dbReference type="Proteomes" id="UP000242164">
    <property type="component" value="Unassembled WGS sequence"/>
</dbReference>
<name>A0AAX2CKA3_9BACI</name>
<gene>
    <name evidence="1" type="ORF">BCB44BAC_03334</name>
</gene>
<proteinExistence type="predicted"/>
<protein>
    <submittedName>
        <fullName evidence="1">A0A073K4L1 (Uncharacterized protein)</fullName>
    </submittedName>
</protein>
<dbReference type="RefSeq" id="WP_087099191.1">
    <property type="nucleotide sequence ID" value="NZ_CP066179.1"/>
</dbReference>
<dbReference type="EMBL" id="FMIK01000045">
    <property type="protein sequence ID" value="SCM00554.1"/>
    <property type="molecule type" value="Genomic_DNA"/>
</dbReference>
<dbReference type="AlphaFoldDB" id="A0AAX2CKA3"/>